<reference evidence="1" key="1">
    <citation type="submission" date="2021-06" db="EMBL/GenBank/DDBJ databases">
        <authorList>
            <person name="Kallberg Y."/>
            <person name="Tangrot J."/>
            <person name="Rosling A."/>
        </authorList>
    </citation>
    <scope>NUCLEOTIDE SEQUENCE</scope>
    <source>
        <strain evidence="1">MA461A</strain>
    </source>
</reference>
<sequence length="49" mass="5576">MGIEKPVDKLLPKLEEIKRFIAEQLSGAYLYSNSDSIYSKKAHGKDNYS</sequence>
<evidence type="ECO:0000313" key="2">
    <source>
        <dbReference type="Proteomes" id="UP000789920"/>
    </source>
</evidence>
<organism evidence="1 2">
    <name type="scientific">Racocetra persica</name>
    <dbReference type="NCBI Taxonomy" id="160502"/>
    <lineage>
        <taxon>Eukaryota</taxon>
        <taxon>Fungi</taxon>
        <taxon>Fungi incertae sedis</taxon>
        <taxon>Mucoromycota</taxon>
        <taxon>Glomeromycotina</taxon>
        <taxon>Glomeromycetes</taxon>
        <taxon>Diversisporales</taxon>
        <taxon>Gigasporaceae</taxon>
        <taxon>Racocetra</taxon>
    </lineage>
</organism>
<dbReference type="Proteomes" id="UP000789920">
    <property type="component" value="Unassembled WGS sequence"/>
</dbReference>
<feature type="non-terminal residue" evidence="1">
    <location>
        <position position="49"/>
    </location>
</feature>
<name>A0ACA9Q948_9GLOM</name>
<evidence type="ECO:0000313" key="1">
    <source>
        <dbReference type="EMBL" id="CAG8741741.1"/>
    </source>
</evidence>
<comment type="caution">
    <text evidence="1">The sequence shown here is derived from an EMBL/GenBank/DDBJ whole genome shotgun (WGS) entry which is preliminary data.</text>
</comment>
<protein>
    <submittedName>
        <fullName evidence="1">26686_t:CDS:1</fullName>
    </submittedName>
</protein>
<gene>
    <name evidence="1" type="ORF">RPERSI_LOCUS13223</name>
</gene>
<accession>A0ACA9Q948</accession>
<keyword evidence="2" id="KW-1185">Reference proteome</keyword>
<dbReference type="EMBL" id="CAJVQC010029110">
    <property type="protein sequence ID" value="CAG8741741.1"/>
    <property type="molecule type" value="Genomic_DNA"/>
</dbReference>
<proteinExistence type="predicted"/>